<protein>
    <submittedName>
        <fullName evidence="11">Type VII secretion protein EccB</fullName>
    </submittedName>
</protein>
<keyword evidence="6" id="KW-0378">Hydrolase</keyword>
<dbReference type="OrthoDB" id="3847604at2"/>
<sequence>MASARDQVEAYGFAARRQVLALLRGDDESTVDPRRRLSRSVVGGVLLAIALLAGAGVAGFLSGGASDSVPRAGVIVDEDTGGAYVLTSGVLHPALNIASAHLVAGKQTTTIAGSALARLPRGLPVGIPDAPDQLPPAGALDRGAWTVCSTAPRAEAERARVVVSLGARVPTPLPAGSGVPVRSSDGVLWLLEDGVRYRVDAAASTLLGLDRVAPVAVGADVLDLVPEGPRLAVPTVRGAGATPTVTLPFAAKVGDVVEADNGTAQPARYVVLSDGVAPVDQLAFALLAGGADRTLRVQASQVVSVASTSRPDLPDGWPRTFALARPPVSAAPLCVSYRPGAAASGAAWPVTVSEPATVPLPAGARASAPRSGRLPTAATGVAVPPGSGALVKAVGAGGVDGVYALVTDSGLRFPIAGADAAGRLGYDVAAAQRVPLPFVRLLPSGPALDPAAAAAEYSGSR</sequence>
<evidence type="ECO:0000256" key="6">
    <source>
        <dbReference type="ARBA" id="ARBA00022801"/>
    </source>
</evidence>
<evidence type="ECO:0000313" key="12">
    <source>
        <dbReference type="Proteomes" id="UP000186132"/>
    </source>
</evidence>
<evidence type="ECO:0000256" key="1">
    <source>
        <dbReference type="ARBA" id="ARBA00004162"/>
    </source>
</evidence>
<keyword evidence="12" id="KW-1185">Reference proteome</keyword>
<dbReference type="Pfam" id="PF05108">
    <property type="entry name" value="T7SS_ESX1_EccB"/>
    <property type="match status" value="1"/>
</dbReference>
<dbReference type="InterPro" id="IPR007795">
    <property type="entry name" value="T7SS_EccB"/>
</dbReference>
<dbReference type="Proteomes" id="UP000186132">
    <property type="component" value="Unassembled WGS sequence"/>
</dbReference>
<dbReference type="RefSeq" id="WP_073388092.1">
    <property type="nucleotide sequence ID" value="NZ_FQVU01000002.1"/>
</dbReference>
<feature type="transmembrane region" description="Helical" evidence="10">
    <location>
        <begin position="41"/>
        <end position="61"/>
    </location>
</feature>
<evidence type="ECO:0000256" key="5">
    <source>
        <dbReference type="ARBA" id="ARBA00022741"/>
    </source>
</evidence>
<dbReference type="InterPro" id="IPR044857">
    <property type="entry name" value="T7SS_EccB_R1"/>
</dbReference>
<name>A0A1M5HA18_9ACTN</name>
<accession>A0A1M5HA18</accession>
<dbReference type="Gene3D" id="3.30.2390.20">
    <property type="entry name" value="Type VII secretion system EccB, repeat 1 domain"/>
    <property type="match status" value="1"/>
</dbReference>
<evidence type="ECO:0000313" key="11">
    <source>
        <dbReference type="EMBL" id="SHG12728.1"/>
    </source>
</evidence>
<keyword evidence="8 10" id="KW-1133">Transmembrane helix</keyword>
<evidence type="ECO:0000256" key="7">
    <source>
        <dbReference type="ARBA" id="ARBA00022840"/>
    </source>
</evidence>
<dbReference type="AlphaFoldDB" id="A0A1M5HA18"/>
<dbReference type="NCBIfam" id="TIGR03919">
    <property type="entry name" value="T7SS_EccB"/>
    <property type="match status" value="1"/>
</dbReference>
<reference evidence="11 12" key="1">
    <citation type="submission" date="2016-11" db="EMBL/GenBank/DDBJ databases">
        <authorList>
            <person name="Jaros S."/>
            <person name="Januszkiewicz K."/>
            <person name="Wedrychowicz H."/>
        </authorList>
    </citation>
    <scope>NUCLEOTIDE SEQUENCE [LARGE SCALE GENOMIC DNA]</scope>
    <source>
        <strain evidence="11 12">DSM 45627</strain>
    </source>
</reference>
<evidence type="ECO:0000256" key="3">
    <source>
        <dbReference type="ARBA" id="ARBA00022475"/>
    </source>
</evidence>
<dbReference type="PANTHER" id="PTHR40765:SF2">
    <property type="entry name" value="ESX-2 SECRETION SYSTEM ATPASE ECCB2"/>
    <property type="match status" value="1"/>
</dbReference>
<evidence type="ECO:0000256" key="4">
    <source>
        <dbReference type="ARBA" id="ARBA00022692"/>
    </source>
</evidence>
<dbReference type="EMBL" id="FQVU01000002">
    <property type="protein sequence ID" value="SHG12728.1"/>
    <property type="molecule type" value="Genomic_DNA"/>
</dbReference>
<keyword evidence="4 10" id="KW-0812">Transmembrane</keyword>
<comment type="subcellular location">
    <subcellularLocation>
        <location evidence="1">Cell membrane</location>
        <topology evidence="1">Single-pass membrane protein</topology>
    </subcellularLocation>
</comment>
<dbReference type="GO" id="GO:0005886">
    <property type="term" value="C:plasma membrane"/>
    <property type="evidence" value="ECO:0007669"/>
    <property type="project" value="UniProtKB-SubCell"/>
</dbReference>
<comment type="similarity">
    <text evidence="2">Belongs to the EccB family.</text>
</comment>
<evidence type="ECO:0000256" key="2">
    <source>
        <dbReference type="ARBA" id="ARBA00008149"/>
    </source>
</evidence>
<dbReference type="GO" id="GO:0016787">
    <property type="term" value="F:hydrolase activity"/>
    <property type="evidence" value="ECO:0007669"/>
    <property type="project" value="UniProtKB-KW"/>
</dbReference>
<evidence type="ECO:0000256" key="8">
    <source>
        <dbReference type="ARBA" id="ARBA00022989"/>
    </source>
</evidence>
<dbReference type="InterPro" id="IPR042485">
    <property type="entry name" value="T7SS_EccB_R3"/>
</dbReference>
<keyword evidence="3" id="KW-1003">Cell membrane</keyword>
<evidence type="ECO:0000256" key="9">
    <source>
        <dbReference type="ARBA" id="ARBA00023136"/>
    </source>
</evidence>
<evidence type="ECO:0000256" key="10">
    <source>
        <dbReference type="SAM" id="Phobius"/>
    </source>
</evidence>
<keyword evidence="5" id="KW-0547">Nucleotide-binding</keyword>
<dbReference type="GO" id="GO:0005576">
    <property type="term" value="C:extracellular region"/>
    <property type="evidence" value="ECO:0007669"/>
    <property type="project" value="TreeGrafter"/>
</dbReference>
<organism evidence="11 12">
    <name type="scientific">Jatrophihabitans endophyticus</name>
    <dbReference type="NCBI Taxonomy" id="1206085"/>
    <lineage>
        <taxon>Bacteria</taxon>
        <taxon>Bacillati</taxon>
        <taxon>Actinomycetota</taxon>
        <taxon>Actinomycetes</taxon>
        <taxon>Jatrophihabitantales</taxon>
        <taxon>Jatrophihabitantaceae</taxon>
        <taxon>Jatrophihabitans</taxon>
    </lineage>
</organism>
<dbReference type="GO" id="GO:0005524">
    <property type="term" value="F:ATP binding"/>
    <property type="evidence" value="ECO:0007669"/>
    <property type="project" value="UniProtKB-KW"/>
</dbReference>
<keyword evidence="9 10" id="KW-0472">Membrane</keyword>
<dbReference type="STRING" id="1206085.SAMN05443575_1445"/>
<dbReference type="PANTHER" id="PTHR40765">
    <property type="entry name" value="ESX-2 SECRETION SYSTEM ATPASE ECCB2"/>
    <property type="match status" value="1"/>
</dbReference>
<proteinExistence type="inferred from homology"/>
<gene>
    <name evidence="11" type="ORF">SAMN05443575_1445</name>
</gene>
<keyword evidence="7" id="KW-0067">ATP-binding</keyword>
<dbReference type="Gene3D" id="2.40.50.910">
    <property type="entry name" value="Type VII secretion system EccB, repeat 3 domain"/>
    <property type="match status" value="1"/>
</dbReference>